<feature type="transmembrane region" description="Helical" evidence="5">
    <location>
        <begin position="231"/>
        <end position="248"/>
    </location>
</feature>
<feature type="transmembrane region" description="Helical" evidence="5">
    <location>
        <begin position="453"/>
        <end position="470"/>
    </location>
</feature>
<comment type="caution">
    <text evidence="7">The sequence shown here is derived from an EMBL/GenBank/DDBJ whole genome shotgun (WGS) entry which is preliminary data.</text>
</comment>
<dbReference type="Proteomes" id="UP001501126">
    <property type="component" value="Unassembled WGS sequence"/>
</dbReference>
<dbReference type="InterPro" id="IPR051533">
    <property type="entry name" value="WaaL-like"/>
</dbReference>
<organism evidence="7 8">
    <name type="scientific">Wandonia haliotis</name>
    <dbReference type="NCBI Taxonomy" id="574963"/>
    <lineage>
        <taxon>Bacteria</taxon>
        <taxon>Pseudomonadati</taxon>
        <taxon>Bacteroidota</taxon>
        <taxon>Flavobacteriia</taxon>
        <taxon>Flavobacteriales</taxon>
        <taxon>Crocinitomicaceae</taxon>
        <taxon>Wandonia</taxon>
    </lineage>
</organism>
<reference evidence="8" key="1">
    <citation type="journal article" date="2019" name="Int. J. Syst. Evol. Microbiol.">
        <title>The Global Catalogue of Microorganisms (GCM) 10K type strain sequencing project: providing services to taxonomists for standard genome sequencing and annotation.</title>
        <authorList>
            <consortium name="The Broad Institute Genomics Platform"/>
            <consortium name="The Broad Institute Genome Sequencing Center for Infectious Disease"/>
            <person name="Wu L."/>
            <person name="Ma J."/>
        </authorList>
    </citation>
    <scope>NUCLEOTIDE SEQUENCE [LARGE SCALE GENOMIC DNA]</scope>
    <source>
        <strain evidence="8">JCM 16083</strain>
    </source>
</reference>
<evidence type="ECO:0000256" key="4">
    <source>
        <dbReference type="ARBA" id="ARBA00023136"/>
    </source>
</evidence>
<feature type="transmembrane region" description="Helical" evidence="5">
    <location>
        <begin position="277"/>
        <end position="293"/>
    </location>
</feature>
<evidence type="ECO:0000256" key="3">
    <source>
        <dbReference type="ARBA" id="ARBA00022989"/>
    </source>
</evidence>
<feature type="transmembrane region" description="Helical" evidence="5">
    <location>
        <begin position="135"/>
        <end position="156"/>
    </location>
</feature>
<evidence type="ECO:0000313" key="7">
    <source>
        <dbReference type="EMBL" id="GAA0874636.1"/>
    </source>
</evidence>
<gene>
    <name evidence="7" type="ORF">GCM10009118_10440</name>
</gene>
<dbReference type="PANTHER" id="PTHR37422">
    <property type="entry name" value="TEICHURONIC ACID BIOSYNTHESIS PROTEIN TUAE"/>
    <property type="match status" value="1"/>
</dbReference>
<accession>A0ABP3XZ25</accession>
<keyword evidence="8" id="KW-1185">Reference proteome</keyword>
<protein>
    <recommendedName>
        <fullName evidence="6">O-antigen ligase-related domain-containing protein</fullName>
    </recommendedName>
</protein>
<proteinExistence type="predicted"/>
<feature type="transmembrane region" description="Helical" evidence="5">
    <location>
        <begin position="74"/>
        <end position="93"/>
    </location>
</feature>
<feature type="domain" description="O-antigen ligase-related" evidence="6">
    <location>
        <begin position="240"/>
        <end position="400"/>
    </location>
</feature>
<feature type="transmembrane region" description="Helical" evidence="5">
    <location>
        <begin position="165"/>
        <end position="185"/>
    </location>
</feature>
<feature type="transmembrane region" description="Helical" evidence="5">
    <location>
        <begin position="427"/>
        <end position="447"/>
    </location>
</feature>
<keyword evidence="3 5" id="KW-1133">Transmembrane helix</keyword>
<feature type="transmembrane region" description="Helical" evidence="5">
    <location>
        <begin position="31"/>
        <end position="54"/>
    </location>
</feature>
<comment type="subcellular location">
    <subcellularLocation>
        <location evidence="1">Membrane</location>
        <topology evidence="1">Multi-pass membrane protein</topology>
    </subcellularLocation>
</comment>
<dbReference type="RefSeq" id="WP_343785537.1">
    <property type="nucleotide sequence ID" value="NZ_BAAAFH010000003.1"/>
</dbReference>
<dbReference type="Pfam" id="PF04932">
    <property type="entry name" value="Wzy_C"/>
    <property type="match status" value="1"/>
</dbReference>
<evidence type="ECO:0000256" key="1">
    <source>
        <dbReference type="ARBA" id="ARBA00004141"/>
    </source>
</evidence>
<feature type="transmembrane region" description="Helical" evidence="5">
    <location>
        <begin position="394"/>
        <end position="415"/>
    </location>
</feature>
<evidence type="ECO:0000256" key="2">
    <source>
        <dbReference type="ARBA" id="ARBA00022692"/>
    </source>
</evidence>
<feature type="transmembrane region" description="Helical" evidence="5">
    <location>
        <begin position="254"/>
        <end position="270"/>
    </location>
</feature>
<keyword evidence="2 5" id="KW-0812">Transmembrane</keyword>
<feature type="transmembrane region" description="Helical" evidence="5">
    <location>
        <begin position="105"/>
        <end position="123"/>
    </location>
</feature>
<feature type="transmembrane region" description="Helical" evidence="5">
    <location>
        <begin position="6"/>
        <end position="24"/>
    </location>
</feature>
<evidence type="ECO:0000259" key="6">
    <source>
        <dbReference type="Pfam" id="PF04932"/>
    </source>
</evidence>
<sequence>MKSPVANRWIILSALIFIALNFYFTLDSQWLFNFIPFALIIGFFTIFRMDWALLFVAFSAPLSFNLEYLTDGRLGLFLPTEPILAMLLVLVMAKELYKPFLPRALFSHPIFWAIAFYLFWLFVTSITSTHPVASFKFLLVRLWFFIPILFFGVFLFKDQKNRNRFLWLYIIGMSIVIFYTLLNHAQYGFGEKEGHWVMWPFFKDHTGYGAMVAFIIPLLFGFFFSKKQTPLMQVTLGILITLSLIGLYFSYTRAAWVSIIGAILVLLVIKFKIHFKYLAAIGVIALGVVFVRWDKINMEMARNKSEHTTEEFGERLQSATNVTSDASNLERINRWTSAVEMFKDRPWFGFGPGTYAMEYAPYQDPENLTIISTNFGNMGNAHSEYLGPLAETGWIGAVSVLVLVALIFYHGVSLYIRYPEGETKTMILAMILALVTYFTHGILNNYLDTDKSAVPVWGVVAILIALEIQLNEQEKQKAIS</sequence>
<dbReference type="PANTHER" id="PTHR37422:SF13">
    <property type="entry name" value="LIPOPOLYSACCHARIDE BIOSYNTHESIS PROTEIN PA4999-RELATED"/>
    <property type="match status" value="1"/>
</dbReference>
<evidence type="ECO:0000256" key="5">
    <source>
        <dbReference type="SAM" id="Phobius"/>
    </source>
</evidence>
<dbReference type="InterPro" id="IPR007016">
    <property type="entry name" value="O-antigen_ligase-rel_domated"/>
</dbReference>
<feature type="transmembrane region" description="Helical" evidence="5">
    <location>
        <begin position="205"/>
        <end position="224"/>
    </location>
</feature>
<keyword evidence="4 5" id="KW-0472">Membrane</keyword>
<evidence type="ECO:0000313" key="8">
    <source>
        <dbReference type="Proteomes" id="UP001501126"/>
    </source>
</evidence>
<name>A0ABP3XZ25_9FLAO</name>
<dbReference type="EMBL" id="BAAAFH010000003">
    <property type="protein sequence ID" value="GAA0874636.1"/>
    <property type="molecule type" value="Genomic_DNA"/>
</dbReference>